<feature type="signal peptide" evidence="1">
    <location>
        <begin position="1"/>
        <end position="20"/>
    </location>
</feature>
<comment type="caution">
    <text evidence="3">The sequence shown here is derived from an EMBL/GenBank/DDBJ whole genome shotgun (WGS) entry which is preliminary data.</text>
</comment>
<keyword evidence="4" id="KW-1185">Reference proteome</keyword>
<organism evidence="3 4">
    <name type="scientific">Enterococcus wangshanyuanii</name>
    <dbReference type="NCBI Taxonomy" id="2005703"/>
    <lineage>
        <taxon>Bacteria</taxon>
        <taxon>Bacillati</taxon>
        <taxon>Bacillota</taxon>
        <taxon>Bacilli</taxon>
        <taxon>Lactobacillales</taxon>
        <taxon>Enterococcaceae</taxon>
        <taxon>Enterococcus</taxon>
    </lineage>
</organism>
<dbReference type="Gene3D" id="2.60.40.10">
    <property type="entry name" value="Immunoglobulins"/>
    <property type="match status" value="1"/>
</dbReference>
<dbReference type="InterPro" id="IPR013783">
    <property type="entry name" value="Ig-like_fold"/>
</dbReference>
<reference evidence="4" key="1">
    <citation type="journal article" date="2019" name="Int. J. Syst. Evol. Microbiol.">
        <title>The Global Catalogue of Microorganisms (GCM) 10K type strain sequencing project: providing services to taxonomists for standard genome sequencing and annotation.</title>
        <authorList>
            <consortium name="The Broad Institute Genomics Platform"/>
            <consortium name="The Broad Institute Genome Sequencing Center for Infectious Disease"/>
            <person name="Wu L."/>
            <person name="Ma J."/>
        </authorList>
    </citation>
    <scope>NUCLEOTIDE SEQUENCE [LARGE SCALE GENOMIC DNA]</scope>
    <source>
        <strain evidence="4">CGMCC 1.15942</strain>
    </source>
</reference>
<keyword evidence="1" id="KW-0732">Signal</keyword>
<proteinExistence type="predicted"/>
<dbReference type="RefSeq" id="WP_088271014.1">
    <property type="nucleotide sequence ID" value="NZ_BMKI01000003.1"/>
</dbReference>
<protein>
    <recommendedName>
        <fullName evidence="2">Ig-like domain-containing protein</fullName>
    </recommendedName>
</protein>
<feature type="domain" description="Ig-like" evidence="2">
    <location>
        <begin position="68"/>
        <end position="119"/>
    </location>
</feature>
<evidence type="ECO:0000256" key="1">
    <source>
        <dbReference type="SAM" id="SignalP"/>
    </source>
</evidence>
<sequence>MKKKTLILGTAFLVSAAFWAKIEPFYSAEITTSGKYKLNYELDGKVKTVTIEVKPDQTEIALKDIVVKKGSKWSPENNIVFLKDKTGEPLALEKVTIKNNVNLQSAGVYFVKFSYNAYNSIAKVIVQDLPDLSQQKRVMIDHSPNDDKVKIMLNDELLKRELSTKKVSISGGADLPMLTSFGSLLSFLSGTLLYGTRRE</sequence>
<dbReference type="Pfam" id="PF07523">
    <property type="entry name" value="Big_3"/>
    <property type="match status" value="1"/>
</dbReference>
<dbReference type="EMBL" id="BMKI01000003">
    <property type="protein sequence ID" value="GGC90163.1"/>
    <property type="molecule type" value="Genomic_DNA"/>
</dbReference>
<dbReference type="Proteomes" id="UP000630615">
    <property type="component" value="Unassembled WGS sequence"/>
</dbReference>
<dbReference type="InterPro" id="IPR022038">
    <property type="entry name" value="Ig-like_bact"/>
</dbReference>
<accession>A0ABQ1P318</accession>
<evidence type="ECO:0000313" key="3">
    <source>
        <dbReference type="EMBL" id="GGC90163.1"/>
    </source>
</evidence>
<feature type="chain" id="PRO_5047320761" description="Ig-like domain-containing protein" evidence="1">
    <location>
        <begin position="21"/>
        <end position="199"/>
    </location>
</feature>
<name>A0ABQ1P318_9ENTE</name>
<evidence type="ECO:0000259" key="2">
    <source>
        <dbReference type="Pfam" id="PF07523"/>
    </source>
</evidence>
<gene>
    <name evidence="3" type="ORF">GCM10011573_19730</name>
</gene>
<evidence type="ECO:0000313" key="4">
    <source>
        <dbReference type="Proteomes" id="UP000630615"/>
    </source>
</evidence>